<keyword evidence="4 7" id="KW-1133">Transmembrane helix</keyword>
<accession>A0ABQ7J771</accession>
<name>A0ABQ7J771_9APIC</name>
<comment type="similarity">
    <text evidence="2 7">Belongs to the CTL (choline transporter-like) family.</text>
</comment>
<evidence type="ECO:0000256" key="1">
    <source>
        <dbReference type="ARBA" id="ARBA00004141"/>
    </source>
</evidence>
<keyword evidence="10" id="KW-1185">Reference proteome</keyword>
<feature type="compositionally biased region" description="Polar residues" evidence="8">
    <location>
        <begin position="1"/>
        <end position="21"/>
    </location>
</feature>
<evidence type="ECO:0000256" key="3">
    <source>
        <dbReference type="ARBA" id="ARBA00022692"/>
    </source>
</evidence>
<feature type="transmembrane region" description="Helical" evidence="7">
    <location>
        <begin position="334"/>
        <end position="357"/>
    </location>
</feature>
<comment type="caution">
    <text evidence="9">The sequence shown here is derived from an EMBL/GenBank/DDBJ whole genome shotgun (WGS) entry which is preliminary data.</text>
</comment>
<reference evidence="9 10" key="1">
    <citation type="journal article" date="2020" name="bioRxiv">
        <title>Metabolic contributions of an alphaproteobacterial endosymbiont in the apicomplexan Cardiosporidium cionae.</title>
        <authorList>
            <person name="Hunter E.S."/>
            <person name="Paight C.J."/>
            <person name="Lane C.E."/>
        </authorList>
    </citation>
    <scope>NUCLEOTIDE SEQUENCE [LARGE SCALE GENOMIC DNA]</scope>
    <source>
        <strain evidence="9">ESH_2018</strain>
    </source>
</reference>
<evidence type="ECO:0000256" key="7">
    <source>
        <dbReference type="RuleBase" id="RU368066"/>
    </source>
</evidence>
<comment type="function">
    <text evidence="7">Choline transporter.</text>
</comment>
<feature type="transmembrane region" description="Helical" evidence="7">
    <location>
        <begin position="483"/>
        <end position="516"/>
    </location>
</feature>
<evidence type="ECO:0000256" key="2">
    <source>
        <dbReference type="ARBA" id="ARBA00007168"/>
    </source>
</evidence>
<feature type="transmembrane region" description="Helical" evidence="7">
    <location>
        <begin position="424"/>
        <end position="447"/>
    </location>
</feature>
<evidence type="ECO:0000256" key="6">
    <source>
        <dbReference type="ARBA" id="ARBA00023180"/>
    </source>
</evidence>
<sequence>MASSYSMIPDTSQMVYSNPSDPRNGERISGPSADSMYHPPMQVQIPSIISEEKFCNQNISWLSAIVAAPSMISPYSPSSPHTLNSLPANIPMGYAPAAWTASNADANSSMLPTSRDNQHLHRKVTNRNIAIYFMIFLGILIGGTLFVAIPRSNISRLYKGINYQGKVCGKDASVRRLPYLFYPLDPRSSPDGPSLLRIHSPLEQLSSTASYSLNSFSPYCISSCPSKKESKAGQTIPISFVDTSQSKDRSSAIVTEYKVHSPLYPTERVANSLCLPTDPALRAKVGVALKQQSSHFHRWAVGSLLVAWPLFITTLLLTTLFSCLYLALCNFLPMLTFPVTALYSLFLFFFSGCYLIYGGYTEMLDPVKRLIYSQDHIISFLFGIVLLIVTGAGTIILLISHKSLTIATRMINCVGEFLSDVPSILITPFITTGVLFFWLIVWSVGYLHSISAGSAYSINVPLNLQDNGDISILPLYRSFSWDFFSVLLSILWWLALLLVFECILSFCQFVLAYFGTIWYFSPSINSHHRDVGWNPSIIAMIMAVRHHLGSFVIGAIIMAFTRPIRFLFPWISKRQPLFVYYSPLLERIKAFLGQWILPINVIVDRFSSAGYVEMTLSSSSFFTSMDASSEKLLHSHSPAASLHGIMQLPAVLGTVAISLTVGLINYSTLLHVDAYSALSSHRFVCAPFFIAFAADTLLYCFLIEAIKRPVIDENPLTKVHAPPSLKQIILDLQNDPQIHPFFFQRGMEIA</sequence>
<feature type="transmembrane region" description="Helical" evidence="7">
    <location>
        <begin position="536"/>
        <end position="560"/>
    </location>
</feature>
<organism evidence="9 10">
    <name type="scientific">Cardiosporidium cionae</name>
    <dbReference type="NCBI Taxonomy" id="476202"/>
    <lineage>
        <taxon>Eukaryota</taxon>
        <taxon>Sar</taxon>
        <taxon>Alveolata</taxon>
        <taxon>Apicomplexa</taxon>
        <taxon>Aconoidasida</taxon>
        <taxon>Nephromycida</taxon>
        <taxon>Cardiosporidium</taxon>
    </lineage>
</organism>
<protein>
    <recommendedName>
        <fullName evidence="7">Choline transporter-like protein</fullName>
    </recommendedName>
</protein>
<dbReference type="EMBL" id="JADAQX010000587">
    <property type="protein sequence ID" value="KAF8819830.1"/>
    <property type="molecule type" value="Genomic_DNA"/>
</dbReference>
<keyword evidence="5 7" id="KW-0472">Membrane</keyword>
<keyword evidence="3 7" id="KW-0812">Transmembrane</keyword>
<gene>
    <name evidence="9" type="ORF">IE077_000635</name>
</gene>
<dbReference type="InterPro" id="IPR007603">
    <property type="entry name" value="Choline_transptr-like"/>
</dbReference>
<dbReference type="PANTHER" id="PTHR12385:SF14">
    <property type="entry name" value="CHOLINE TRANSPORTER-LIKE 2"/>
    <property type="match status" value="1"/>
</dbReference>
<feature type="transmembrane region" description="Helical" evidence="7">
    <location>
        <begin position="129"/>
        <end position="149"/>
    </location>
</feature>
<feature type="transmembrane region" description="Helical" evidence="7">
    <location>
        <begin position="299"/>
        <end position="328"/>
    </location>
</feature>
<comment type="subcellular location">
    <subcellularLocation>
        <location evidence="7">Cell membrane</location>
        <topology evidence="7">Multi-pass membrane protein</topology>
    </subcellularLocation>
    <subcellularLocation>
        <location evidence="1">Membrane</location>
        <topology evidence="1">Multi-pass membrane protein</topology>
    </subcellularLocation>
</comment>
<proteinExistence type="inferred from homology"/>
<keyword evidence="6" id="KW-0325">Glycoprotein</keyword>
<dbReference type="Pfam" id="PF04515">
    <property type="entry name" value="Choline_transpo"/>
    <property type="match status" value="1"/>
</dbReference>
<feature type="transmembrane region" description="Helical" evidence="7">
    <location>
        <begin position="650"/>
        <end position="669"/>
    </location>
</feature>
<feature type="transmembrane region" description="Helical" evidence="7">
    <location>
        <begin position="681"/>
        <end position="702"/>
    </location>
</feature>
<evidence type="ECO:0000313" key="10">
    <source>
        <dbReference type="Proteomes" id="UP000823046"/>
    </source>
</evidence>
<feature type="region of interest" description="Disordered" evidence="8">
    <location>
        <begin position="1"/>
        <end position="36"/>
    </location>
</feature>
<dbReference type="Proteomes" id="UP000823046">
    <property type="component" value="Unassembled WGS sequence"/>
</dbReference>
<evidence type="ECO:0000256" key="8">
    <source>
        <dbReference type="SAM" id="MobiDB-lite"/>
    </source>
</evidence>
<evidence type="ECO:0000313" key="9">
    <source>
        <dbReference type="EMBL" id="KAF8819830.1"/>
    </source>
</evidence>
<evidence type="ECO:0000256" key="5">
    <source>
        <dbReference type="ARBA" id="ARBA00023136"/>
    </source>
</evidence>
<evidence type="ECO:0000256" key="4">
    <source>
        <dbReference type="ARBA" id="ARBA00022989"/>
    </source>
</evidence>
<feature type="transmembrane region" description="Helical" evidence="7">
    <location>
        <begin position="377"/>
        <end position="400"/>
    </location>
</feature>
<dbReference type="PANTHER" id="PTHR12385">
    <property type="entry name" value="CHOLINE TRANSPORTER-LIKE (SLC FAMILY 44)"/>
    <property type="match status" value="1"/>
</dbReference>